<protein>
    <submittedName>
        <fullName evidence="2">Uncharacterized protein</fullName>
    </submittedName>
</protein>
<reference evidence="2 3" key="1">
    <citation type="submission" date="2019-09" db="EMBL/GenBank/DDBJ databases">
        <title>Paraburkholderia podalyriae sp. nov., A South African Podalyria-associated rhizobium.</title>
        <authorList>
            <person name="Mavima L."/>
            <person name="Beukes C.W."/>
            <person name="Palmer M."/>
            <person name="De Meyer S.E."/>
            <person name="James E.K."/>
            <person name="Maluk M."/>
            <person name="Avontuur J.R."/>
            <person name="Chan W.Y."/>
            <person name="Venter S.N."/>
            <person name="Steenkamp E.T."/>
        </authorList>
    </citation>
    <scope>NUCLEOTIDE SEQUENCE [LARGE SCALE GENOMIC DNA]</scope>
    <source>
        <strain evidence="2 3">WC7.3b</strain>
    </source>
</reference>
<keyword evidence="3" id="KW-1185">Reference proteome</keyword>
<dbReference type="RefSeq" id="WP_187638145.1">
    <property type="nucleotide sequence ID" value="NZ_VZQQ01000048.1"/>
</dbReference>
<name>A0ABR7PY49_9BURK</name>
<sequence>MLRWITNWASHHAPTPEKRSERALSELRVELFQAEQRVLDAQMHADYYRSRIAFCEAVFKQGIEQVSDQRKRQEDVVHELRPGLRLTAAQ</sequence>
<dbReference type="Proteomes" id="UP000736373">
    <property type="component" value="Unassembled WGS sequence"/>
</dbReference>
<comment type="caution">
    <text evidence="2">The sequence shown here is derived from an EMBL/GenBank/DDBJ whole genome shotgun (WGS) entry which is preliminary data.</text>
</comment>
<evidence type="ECO:0000313" key="2">
    <source>
        <dbReference type="EMBL" id="MBC8751210.1"/>
    </source>
</evidence>
<organism evidence="2 3">
    <name type="scientific">Paraburkholderia podalyriae</name>
    <dbReference type="NCBI Taxonomy" id="1938811"/>
    <lineage>
        <taxon>Bacteria</taxon>
        <taxon>Pseudomonadati</taxon>
        <taxon>Pseudomonadota</taxon>
        <taxon>Betaproteobacteria</taxon>
        <taxon>Burkholderiales</taxon>
        <taxon>Burkholderiaceae</taxon>
        <taxon>Paraburkholderia</taxon>
    </lineage>
</organism>
<accession>A0ABR7PY49</accession>
<evidence type="ECO:0000256" key="1">
    <source>
        <dbReference type="SAM" id="MobiDB-lite"/>
    </source>
</evidence>
<evidence type="ECO:0000313" key="3">
    <source>
        <dbReference type="Proteomes" id="UP000736373"/>
    </source>
</evidence>
<gene>
    <name evidence="2" type="ORF">F6X42_33020</name>
</gene>
<dbReference type="EMBL" id="VZQQ01000048">
    <property type="protein sequence ID" value="MBC8751210.1"/>
    <property type="molecule type" value="Genomic_DNA"/>
</dbReference>
<proteinExistence type="predicted"/>
<feature type="region of interest" description="Disordered" evidence="1">
    <location>
        <begin position="1"/>
        <end position="20"/>
    </location>
</feature>